<accession>A0ABT4KNN6</accession>
<protein>
    <submittedName>
        <fullName evidence="1">Uncharacterized protein</fullName>
    </submittedName>
</protein>
<organism evidence="1 2">
    <name type="scientific">Sinorhizobium psoraleae</name>
    <dbReference type="NCBI Taxonomy" id="520838"/>
    <lineage>
        <taxon>Bacteria</taxon>
        <taxon>Pseudomonadati</taxon>
        <taxon>Pseudomonadota</taxon>
        <taxon>Alphaproteobacteria</taxon>
        <taxon>Hyphomicrobiales</taxon>
        <taxon>Rhizobiaceae</taxon>
        <taxon>Sinorhizobium/Ensifer group</taxon>
        <taxon>Sinorhizobium</taxon>
    </lineage>
</organism>
<keyword evidence="2" id="KW-1185">Reference proteome</keyword>
<dbReference type="EMBL" id="JAPVOI010000005">
    <property type="protein sequence ID" value="MCZ4093558.1"/>
    <property type="molecule type" value="Genomic_DNA"/>
</dbReference>
<name>A0ABT4KNN6_9HYPH</name>
<gene>
    <name evidence="1" type="ORF">O3W52_27460</name>
</gene>
<reference evidence="1" key="1">
    <citation type="submission" date="2022-10" db="EMBL/GenBank/DDBJ databases">
        <title>Whole genome sequencing of three plant growth promoting bacteria isolated from Vachellia tortilis subsp. raddiana in Morocco.</title>
        <authorList>
            <person name="Hnini M."/>
            <person name="Zouagui R."/>
            <person name="Zouagui H."/>
            <person name="Chemao Elfihri M.-W."/>
            <person name="Ibrahimi A."/>
            <person name="Sbabou L."/>
            <person name="Aurag J."/>
        </authorList>
    </citation>
    <scope>NUCLEOTIDE SEQUENCE</scope>
    <source>
        <strain evidence="1">LMR678</strain>
    </source>
</reference>
<comment type="caution">
    <text evidence="1">The sequence shown here is derived from an EMBL/GenBank/DDBJ whole genome shotgun (WGS) entry which is preliminary data.</text>
</comment>
<sequence length="89" mass="9365">MSIVAVKVLSTVNAPYGTALSAEQLASKISDPASALSFDPSAFSFFSEVDENLQISFLEEMHVDPTAASDLARKFSALAGYPLPLARAA</sequence>
<proteinExistence type="predicted"/>
<dbReference type="Proteomes" id="UP001079430">
    <property type="component" value="Unassembled WGS sequence"/>
</dbReference>
<evidence type="ECO:0000313" key="2">
    <source>
        <dbReference type="Proteomes" id="UP001079430"/>
    </source>
</evidence>
<evidence type="ECO:0000313" key="1">
    <source>
        <dbReference type="EMBL" id="MCZ4093558.1"/>
    </source>
</evidence>
<dbReference type="RefSeq" id="WP_269285344.1">
    <property type="nucleotide sequence ID" value="NZ_JAPVOI010000005.1"/>
</dbReference>